<keyword evidence="7" id="KW-0862">Zinc</keyword>
<dbReference type="SUPFAM" id="SSF82199">
    <property type="entry name" value="SET domain"/>
    <property type="match status" value="1"/>
</dbReference>
<evidence type="ECO:0000259" key="9">
    <source>
        <dbReference type="PROSITE" id="PS50868"/>
    </source>
</evidence>
<evidence type="ECO:0000256" key="4">
    <source>
        <dbReference type="ARBA" id="ARBA00022679"/>
    </source>
</evidence>
<keyword evidence="3" id="KW-0489">Methyltransferase</keyword>
<dbReference type="InterPro" id="IPR050973">
    <property type="entry name" value="H3K9_Histone-Lys_N-MTase"/>
</dbReference>
<dbReference type="SMART" id="SM00317">
    <property type="entry name" value="SET"/>
    <property type="match status" value="1"/>
</dbReference>
<evidence type="ECO:0000313" key="10">
    <source>
        <dbReference type="EnsemblPlants" id="AUR62038440-RA:cds"/>
    </source>
</evidence>
<dbReference type="GO" id="GO:0046872">
    <property type="term" value="F:metal ion binding"/>
    <property type="evidence" value="ECO:0007669"/>
    <property type="project" value="UniProtKB-KW"/>
</dbReference>
<dbReference type="OMA" id="GLECENR"/>
<evidence type="ECO:0000313" key="11">
    <source>
        <dbReference type="Proteomes" id="UP000596660"/>
    </source>
</evidence>
<dbReference type="AlphaFoldDB" id="A0A803N0F6"/>
<organism evidence="10 11">
    <name type="scientific">Chenopodium quinoa</name>
    <name type="common">Quinoa</name>
    <dbReference type="NCBI Taxonomy" id="63459"/>
    <lineage>
        <taxon>Eukaryota</taxon>
        <taxon>Viridiplantae</taxon>
        <taxon>Streptophyta</taxon>
        <taxon>Embryophyta</taxon>
        <taxon>Tracheophyta</taxon>
        <taxon>Spermatophyta</taxon>
        <taxon>Magnoliopsida</taxon>
        <taxon>eudicotyledons</taxon>
        <taxon>Gunneridae</taxon>
        <taxon>Pentapetalae</taxon>
        <taxon>Caryophyllales</taxon>
        <taxon>Chenopodiaceae</taxon>
        <taxon>Chenopodioideae</taxon>
        <taxon>Atripliceae</taxon>
        <taxon>Chenopodium</taxon>
    </lineage>
</organism>
<dbReference type="PANTHER" id="PTHR46223">
    <property type="entry name" value="HISTONE-LYSINE N-METHYLTRANSFERASE SUV39H"/>
    <property type="match status" value="1"/>
</dbReference>
<keyword evidence="6" id="KW-0479">Metal-binding</keyword>
<dbReference type="Pfam" id="PF00856">
    <property type="entry name" value="SET"/>
    <property type="match status" value="1"/>
</dbReference>
<name>A0A803N0F6_CHEQI</name>
<protein>
    <recommendedName>
        <fullName evidence="12">Histone-lysine N-methyltransferase SUVR3</fullName>
    </recommendedName>
</protein>
<feature type="domain" description="Post-SET" evidence="9">
    <location>
        <begin position="314"/>
        <end position="330"/>
    </location>
</feature>
<keyword evidence="2" id="KW-0158">Chromosome</keyword>
<dbReference type="EnsemblPlants" id="AUR62038440-RA">
    <property type="protein sequence ID" value="AUR62038440-RA:cds"/>
    <property type="gene ID" value="AUR62038440"/>
</dbReference>
<dbReference type="OrthoDB" id="5792673at2759"/>
<evidence type="ECO:0000256" key="3">
    <source>
        <dbReference type="ARBA" id="ARBA00022603"/>
    </source>
</evidence>
<gene>
    <name evidence="10" type="primary">LOC110739872</name>
</gene>
<dbReference type="InterPro" id="IPR003616">
    <property type="entry name" value="Post-SET_dom"/>
</dbReference>
<dbReference type="GO" id="GO:0032259">
    <property type="term" value="P:methylation"/>
    <property type="evidence" value="ECO:0007669"/>
    <property type="project" value="UniProtKB-KW"/>
</dbReference>
<dbReference type="GeneID" id="110739872"/>
<dbReference type="KEGG" id="cqi:110739872"/>
<dbReference type="GO" id="GO:0005694">
    <property type="term" value="C:chromosome"/>
    <property type="evidence" value="ECO:0007669"/>
    <property type="project" value="UniProtKB-SubCell"/>
</dbReference>
<dbReference type="PROSITE" id="PS50280">
    <property type="entry name" value="SET"/>
    <property type="match status" value="1"/>
</dbReference>
<evidence type="ECO:0000256" key="2">
    <source>
        <dbReference type="ARBA" id="ARBA00022454"/>
    </source>
</evidence>
<evidence type="ECO:0000256" key="7">
    <source>
        <dbReference type="ARBA" id="ARBA00022833"/>
    </source>
</evidence>
<comment type="subcellular location">
    <subcellularLocation>
        <location evidence="1">Chromosome</location>
    </subcellularLocation>
</comment>
<evidence type="ECO:0000259" key="8">
    <source>
        <dbReference type="PROSITE" id="PS50280"/>
    </source>
</evidence>
<sequence>MSAPTSKRHAQHTPTPPSPFLSISELVLPWLTPQELASISCTCHTLSHLSKLITTVRSSDASRLFEPLPIPFINTVDSHSYTFFLYTPTYLTSSPNFSRQFWGGRINPNPNCNTHFNFDSFLGVSDSVGCDCGEICDEDCSCAVLWGGEMRTECGTSCDCELNCGNRVTQMGVSVELKIVRVEKKGWGLFAAQFIPEGKFVCEYAGELLTTKEAKRRQQVYDELAKGGCFSSALLVVREFLPSRKACFRINIDATRIGNVARFINHSCDGGNLSAILIRSSGALLPRVCFFASRDIQAGEELSFSYGDVRLRPEGLHCFCGSSCCFGILPSEDT</sequence>
<reference evidence="10" key="1">
    <citation type="journal article" date="2017" name="Nature">
        <title>The genome of Chenopodium quinoa.</title>
        <authorList>
            <person name="Jarvis D.E."/>
            <person name="Ho Y.S."/>
            <person name="Lightfoot D.J."/>
            <person name="Schmoeckel S.M."/>
            <person name="Li B."/>
            <person name="Borm T.J.A."/>
            <person name="Ohyanagi H."/>
            <person name="Mineta K."/>
            <person name="Michell C.T."/>
            <person name="Saber N."/>
            <person name="Kharbatia N.M."/>
            <person name="Rupper R.R."/>
            <person name="Sharp A.R."/>
            <person name="Dally N."/>
            <person name="Boughton B.A."/>
            <person name="Woo Y.H."/>
            <person name="Gao G."/>
            <person name="Schijlen E.G.W.M."/>
            <person name="Guo X."/>
            <person name="Momin A.A."/>
            <person name="Negrao S."/>
            <person name="Al-Babili S."/>
            <person name="Gehring C."/>
            <person name="Roessner U."/>
            <person name="Jung C."/>
            <person name="Murphy K."/>
            <person name="Arold S.T."/>
            <person name="Gojobori T."/>
            <person name="van der Linden C.G."/>
            <person name="van Loo E.N."/>
            <person name="Jellen E.N."/>
            <person name="Maughan P.J."/>
            <person name="Tester M."/>
        </authorList>
    </citation>
    <scope>NUCLEOTIDE SEQUENCE [LARGE SCALE GENOMIC DNA]</scope>
    <source>
        <strain evidence="10">cv. PI 614886</strain>
    </source>
</reference>
<dbReference type="Gramene" id="AUR62038440-RA">
    <property type="protein sequence ID" value="AUR62038440-RA:cds"/>
    <property type="gene ID" value="AUR62038440"/>
</dbReference>
<evidence type="ECO:0000256" key="5">
    <source>
        <dbReference type="ARBA" id="ARBA00022691"/>
    </source>
</evidence>
<dbReference type="PROSITE" id="PS50868">
    <property type="entry name" value="POST_SET"/>
    <property type="match status" value="1"/>
</dbReference>
<dbReference type="GO" id="GO:0008168">
    <property type="term" value="F:methyltransferase activity"/>
    <property type="evidence" value="ECO:0007669"/>
    <property type="project" value="UniProtKB-KW"/>
</dbReference>
<dbReference type="CDD" id="cd10538">
    <property type="entry name" value="SET_SETDB-like"/>
    <property type="match status" value="1"/>
</dbReference>
<dbReference type="InterPro" id="IPR001214">
    <property type="entry name" value="SET_dom"/>
</dbReference>
<feature type="domain" description="SET" evidence="8">
    <location>
        <begin position="175"/>
        <end position="307"/>
    </location>
</feature>
<dbReference type="InterPro" id="IPR046341">
    <property type="entry name" value="SET_dom_sf"/>
</dbReference>
<reference evidence="10" key="2">
    <citation type="submission" date="2021-03" db="UniProtKB">
        <authorList>
            <consortium name="EnsemblPlants"/>
        </authorList>
    </citation>
    <scope>IDENTIFICATION</scope>
</reference>
<dbReference type="RefSeq" id="XP_021776044.1">
    <property type="nucleotide sequence ID" value="XM_021920352.1"/>
</dbReference>
<evidence type="ECO:0008006" key="12">
    <source>
        <dbReference type="Google" id="ProtNLM"/>
    </source>
</evidence>
<evidence type="ECO:0000256" key="6">
    <source>
        <dbReference type="ARBA" id="ARBA00022723"/>
    </source>
</evidence>
<dbReference type="Proteomes" id="UP000596660">
    <property type="component" value="Unplaced"/>
</dbReference>
<evidence type="ECO:0000256" key="1">
    <source>
        <dbReference type="ARBA" id="ARBA00004286"/>
    </source>
</evidence>
<keyword evidence="11" id="KW-1185">Reference proteome</keyword>
<accession>A0A803N0F6</accession>
<proteinExistence type="predicted"/>
<dbReference type="Gene3D" id="2.170.270.10">
    <property type="entry name" value="SET domain"/>
    <property type="match status" value="1"/>
</dbReference>
<dbReference type="SMR" id="A0A803N0F6"/>
<keyword evidence="4" id="KW-0808">Transferase</keyword>
<keyword evidence="5" id="KW-0949">S-adenosyl-L-methionine</keyword>
<dbReference type="PANTHER" id="PTHR46223:SF3">
    <property type="entry name" value="HISTONE-LYSINE N-METHYLTRANSFERASE SET-23"/>
    <property type="match status" value="1"/>
</dbReference>